<dbReference type="SUPFAM" id="SSF54665">
    <property type="entry name" value="CO dehydrogenase molybdoprotein N-domain-like"/>
    <property type="match status" value="1"/>
</dbReference>
<dbReference type="InterPro" id="IPR000674">
    <property type="entry name" value="Ald_Oxase/Xan_DH_a/b"/>
</dbReference>
<gene>
    <name evidence="4" type="ORF">RQX22_07540</name>
</gene>
<evidence type="ECO:0000256" key="2">
    <source>
        <dbReference type="ARBA" id="ARBA00023002"/>
    </source>
</evidence>
<reference evidence="4 5" key="1">
    <citation type="submission" date="2023-05" db="EMBL/GenBank/DDBJ databases">
        <authorList>
            <person name="Guo Y."/>
        </authorList>
    </citation>
    <scope>NUCLEOTIDE SEQUENCE [LARGE SCALE GENOMIC DNA]</scope>
    <source>
        <strain evidence="4 5">GR2756</strain>
    </source>
</reference>
<dbReference type="Pfam" id="PF20256">
    <property type="entry name" value="MoCoBD_2"/>
    <property type="match status" value="1"/>
</dbReference>
<dbReference type="PANTHER" id="PTHR11908">
    <property type="entry name" value="XANTHINE DEHYDROGENASE"/>
    <property type="match status" value="1"/>
</dbReference>
<dbReference type="RefSeq" id="WP_315725151.1">
    <property type="nucleotide sequence ID" value="NZ_JAVUPU010000003.1"/>
</dbReference>
<dbReference type="SMART" id="SM01008">
    <property type="entry name" value="Ald_Xan_dh_C"/>
    <property type="match status" value="1"/>
</dbReference>
<evidence type="ECO:0000313" key="5">
    <source>
        <dbReference type="Proteomes" id="UP001259572"/>
    </source>
</evidence>
<dbReference type="InterPro" id="IPR046867">
    <property type="entry name" value="AldOxase/xan_DH_MoCoBD2"/>
</dbReference>
<comment type="caution">
    <text evidence="4">The sequence shown here is derived from an EMBL/GenBank/DDBJ whole genome shotgun (WGS) entry which is preliminary data.</text>
</comment>
<dbReference type="SUPFAM" id="SSF56003">
    <property type="entry name" value="Molybdenum cofactor-binding domain"/>
    <property type="match status" value="1"/>
</dbReference>
<dbReference type="Pfam" id="PF02738">
    <property type="entry name" value="MoCoBD_1"/>
    <property type="match status" value="1"/>
</dbReference>
<evidence type="ECO:0000313" key="4">
    <source>
        <dbReference type="EMBL" id="MDT9598796.1"/>
    </source>
</evidence>
<dbReference type="InterPro" id="IPR008274">
    <property type="entry name" value="AldOxase/xan_DH_MoCoBD1"/>
</dbReference>
<dbReference type="InterPro" id="IPR016208">
    <property type="entry name" value="Ald_Oxase/xanthine_DH-like"/>
</dbReference>
<dbReference type="InterPro" id="IPR037165">
    <property type="entry name" value="AldOxase/xan_DH_Mopterin-bd_sf"/>
</dbReference>
<organism evidence="4 5">
    <name type="scientific">Sphingosinicella rhizophila</name>
    <dbReference type="NCBI Taxonomy" id="3050082"/>
    <lineage>
        <taxon>Bacteria</taxon>
        <taxon>Pseudomonadati</taxon>
        <taxon>Pseudomonadota</taxon>
        <taxon>Alphaproteobacteria</taxon>
        <taxon>Sphingomonadales</taxon>
        <taxon>Sphingosinicellaceae</taxon>
        <taxon>Sphingosinicella</taxon>
    </lineage>
</organism>
<feature type="domain" description="Aldehyde oxidase/xanthine dehydrogenase a/b hammerhead" evidence="3">
    <location>
        <begin position="18"/>
        <end position="132"/>
    </location>
</feature>
<dbReference type="Proteomes" id="UP001259572">
    <property type="component" value="Unassembled WGS sequence"/>
</dbReference>
<keyword evidence="1" id="KW-0500">Molybdenum</keyword>
<proteinExistence type="predicted"/>
<accession>A0ABU3Q5W8</accession>
<dbReference type="Gene3D" id="3.90.1170.50">
    <property type="entry name" value="Aldehyde oxidase/xanthine dehydrogenase, a/b hammerhead"/>
    <property type="match status" value="1"/>
</dbReference>
<dbReference type="Gene3D" id="3.30.365.10">
    <property type="entry name" value="Aldehyde oxidase/xanthine dehydrogenase, molybdopterin binding domain"/>
    <property type="match status" value="4"/>
</dbReference>
<dbReference type="Pfam" id="PF01315">
    <property type="entry name" value="Ald_Xan_dh_C"/>
    <property type="match status" value="1"/>
</dbReference>
<keyword evidence="5" id="KW-1185">Reference proteome</keyword>
<keyword evidence="2" id="KW-0560">Oxidoreductase</keyword>
<evidence type="ECO:0000256" key="1">
    <source>
        <dbReference type="ARBA" id="ARBA00022505"/>
    </source>
</evidence>
<dbReference type="EMBL" id="JAVUPU010000003">
    <property type="protein sequence ID" value="MDT9598796.1"/>
    <property type="molecule type" value="Genomic_DNA"/>
</dbReference>
<evidence type="ECO:0000259" key="3">
    <source>
        <dbReference type="SMART" id="SM01008"/>
    </source>
</evidence>
<protein>
    <submittedName>
        <fullName evidence="4">Xanthine dehydrogenase family protein molybdopterin-binding subunit</fullName>
    </submittedName>
</protein>
<sequence>MTARNDALARPRAWRFANGEGRYVADLGTAGMLHAAFVRSTQAHADILSINCDAASRVPGVRLVLTGADYLPFSDAPPIIWDVAGQRRSGKRALAAGRVRHVGEAVAVVVADRIETAREAAALVTIAYAARPVVVSMEQALHPDAPLLYDDWPDNVVAQGHWEAGDVASAFAGAETIVKGSYISSRLIPLSLEGRAVIAAFEPSRDGVTVTTSTQAPHQVREAIASCLRVPEHAIRVVVPDVGGAFGLKSCAYGEEVLLAHLALRLRATVRWIERREEAFVGSVHGRDEQVDLELALARDGAILGLCAGILQDKGSEPYATSVGAAWAGAMLMSSLYRIPNIRIDARVVVTNKTPTGAYRGYGVPEVNFALERGLDEAARVLGMDPAEIRRRNFVPPKAMPYMAPQGLVLDSGRYADMLDLALAGFDWAGERQAAAQARAEGRKVGVGLSAYAEPTNMGPSKLCGMIGINAGGFDVANVRMEPSGHIVVFTGQTPMGQGVEASLARICAEELTVPVEDVTIVHGDTQSCAYTGYGSGGSRGTGVGGSSVMLAAGKVRQKLIRIAAHMLNRPADTLILSQGGVQVADDPGQRVPISAIARAAYHAHDLPDGVEPGIEERATFDPQSLAITYGVALVRLEVDPETGVVDVQRILFGHDCGRQISPALVEGQVVGGIAQGIGAALYEEFPYDADGRPLTTSMRDYELVQALDIPDIELVHLETPSPFFPNGAKGVGESGVIPTPAAIANALRDALGSDAPPDIFNRVPVRAERLIAPELLTRFSTNPEEPKE</sequence>
<dbReference type="PANTHER" id="PTHR11908:SF132">
    <property type="entry name" value="ALDEHYDE OXIDASE 1-RELATED"/>
    <property type="match status" value="1"/>
</dbReference>
<dbReference type="InterPro" id="IPR036856">
    <property type="entry name" value="Ald_Oxase/Xan_DH_a/b_sf"/>
</dbReference>
<name>A0ABU3Q5W8_9SPHN</name>